<organism evidence="1 2">
    <name type="scientific">Hyaloscypha bicolor E</name>
    <dbReference type="NCBI Taxonomy" id="1095630"/>
    <lineage>
        <taxon>Eukaryota</taxon>
        <taxon>Fungi</taxon>
        <taxon>Dikarya</taxon>
        <taxon>Ascomycota</taxon>
        <taxon>Pezizomycotina</taxon>
        <taxon>Leotiomycetes</taxon>
        <taxon>Helotiales</taxon>
        <taxon>Hyaloscyphaceae</taxon>
        <taxon>Hyaloscypha</taxon>
        <taxon>Hyaloscypha bicolor</taxon>
    </lineage>
</organism>
<dbReference type="EMBL" id="KZ613817">
    <property type="protein sequence ID" value="PMD58838.1"/>
    <property type="molecule type" value="Genomic_DNA"/>
</dbReference>
<dbReference type="InParanoid" id="A0A2J6T756"/>
<proteinExistence type="predicted"/>
<dbReference type="SUPFAM" id="SSF57701">
    <property type="entry name" value="Zn2/Cys6 DNA-binding domain"/>
    <property type="match status" value="1"/>
</dbReference>
<evidence type="ECO:0008006" key="3">
    <source>
        <dbReference type="Google" id="ProtNLM"/>
    </source>
</evidence>
<dbReference type="InterPro" id="IPR036864">
    <property type="entry name" value="Zn2-C6_fun-type_DNA-bd_sf"/>
</dbReference>
<protein>
    <recommendedName>
        <fullName evidence="3">Zn(2)-C6 fungal-type domain-containing protein</fullName>
    </recommendedName>
</protein>
<dbReference type="GeneID" id="36582980"/>
<gene>
    <name evidence="1" type="ORF">K444DRAFT_530436</name>
</gene>
<dbReference type="OrthoDB" id="2991872at2759"/>
<evidence type="ECO:0000313" key="1">
    <source>
        <dbReference type="EMBL" id="PMD58838.1"/>
    </source>
</evidence>
<sequence length="64" mass="7461">MRRQAHPKVCTGCLTCENRRVEYDEAKPARGWCSKVGLDCDGYVDPSQKNKKFYRLYPSSLQYL</sequence>
<keyword evidence="2" id="KW-1185">Reference proteome</keyword>
<dbReference type="Proteomes" id="UP000235371">
    <property type="component" value="Unassembled WGS sequence"/>
</dbReference>
<dbReference type="AlphaFoldDB" id="A0A2J6T756"/>
<accession>A0A2J6T756</accession>
<reference evidence="1 2" key="1">
    <citation type="submission" date="2016-04" db="EMBL/GenBank/DDBJ databases">
        <title>A degradative enzymes factory behind the ericoid mycorrhizal symbiosis.</title>
        <authorList>
            <consortium name="DOE Joint Genome Institute"/>
            <person name="Martino E."/>
            <person name="Morin E."/>
            <person name="Grelet G."/>
            <person name="Kuo A."/>
            <person name="Kohler A."/>
            <person name="Daghino S."/>
            <person name="Barry K."/>
            <person name="Choi C."/>
            <person name="Cichocki N."/>
            <person name="Clum A."/>
            <person name="Copeland A."/>
            <person name="Hainaut M."/>
            <person name="Haridas S."/>
            <person name="Labutti K."/>
            <person name="Lindquist E."/>
            <person name="Lipzen A."/>
            <person name="Khouja H.-R."/>
            <person name="Murat C."/>
            <person name="Ohm R."/>
            <person name="Olson A."/>
            <person name="Spatafora J."/>
            <person name="Veneault-Fourrey C."/>
            <person name="Henrissat B."/>
            <person name="Grigoriev I."/>
            <person name="Martin F."/>
            <person name="Perotto S."/>
        </authorList>
    </citation>
    <scope>NUCLEOTIDE SEQUENCE [LARGE SCALE GENOMIC DNA]</scope>
    <source>
        <strain evidence="1 2">E</strain>
    </source>
</reference>
<dbReference type="GO" id="GO:0000981">
    <property type="term" value="F:DNA-binding transcription factor activity, RNA polymerase II-specific"/>
    <property type="evidence" value="ECO:0007669"/>
    <property type="project" value="InterPro"/>
</dbReference>
<evidence type="ECO:0000313" key="2">
    <source>
        <dbReference type="Proteomes" id="UP000235371"/>
    </source>
</evidence>
<dbReference type="GO" id="GO:0008270">
    <property type="term" value="F:zinc ion binding"/>
    <property type="evidence" value="ECO:0007669"/>
    <property type="project" value="InterPro"/>
</dbReference>
<name>A0A2J6T756_9HELO</name>
<dbReference type="RefSeq" id="XP_024735742.1">
    <property type="nucleotide sequence ID" value="XM_024874900.1"/>
</dbReference>